<dbReference type="Pfam" id="PF00989">
    <property type="entry name" value="PAS"/>
    <property type="match status" value="1"/>
</dbReference>
<reference evidence="4 5" key="1">
    <citation type="submission" date="2021-03" db="EMBL/GenBank/DDBJ databases">
        <title>Lysobacter sp. nov. isolated from soil of gangwondo yeongwol, south Korea.</title>
        <authorList>
            <person name="Kim K.R."/>
            <person name="Kim K.H."/>
            <person name="Jeon C.O."/>
        </authorList>
    </citation>
    <scope>NUCLEOTIDE SEQUENCE [LARGE SCALE GENOMIC DNA]</scope>
    <source>
        <strain evidence="4 5">R19</strain>
    </source>
</reference>
<evidence type="ECO:0000256" key="1">
    <source>
        <dbReference type="ARBA" id="ARBA00001946"/>
    </source>
</evidence>
<dbReference type="InterPro" id="IPR052155">
    <property type="entry name" value="Biofilm_reg_signaling"/>
</dbReference>
<dbReference type="PANTHER" id="PTHR44757">
    <property type="entry name" value="DIGUANYLATE CYCLASE DGCP"/>
    <property type="match status" value="1"/>
</dbReference>
<dbReference type="SUPFAM" id="SSF55073">
    <property type="entry name" value="Nucleotide cyclase"/>
    <property type="match status" value="1"/>
</dbReference>
<gene>
    <name evidence="4" type="ORF">I8J32_009630</name>
</gene>
<dbReference type="SMART" id="SM00267">
    <property type="entry name" value="GGDEF"/>
    <property type="match status" value="1"/>
</dbReference>
<evidence type="ECO:0000259" key="2">
    <source>
        <dbReference type="PROSITE" id="PS50112"/>
    </source>
</evidence>
<dbReference type="GO" id="GO:0003824">
    <property type="term" value="F:catalytic activity"/>
    <property type="evidence" value="ECO:0007669"/>
    <property type="project" value="UniProtKB-ARBA"/>
</dbReference>
<dbReference type="FunFam" id="3.30.70.270:FF:000001">
    <property type="entry name" value="Diguanylate cyclase domain protein"/>
    <property type="match status" value="1"/>
</dbReference>
<dbReference type="RefSeq" id="WP_200611458.1">
    <property type="nucleotide sequence ID" value="NZ_CP071518.1"/>
</dbReference>
<dbReference type="InterPro" id="IPR000014">
    <property type="entry name" value="PAS"/>
</dbReference>
<evidence type="ECO:0000259" key="3">
    <source>
        <dbReference type="PROSITE" id="PS50887"/>
    </source>
</evidence>
<dbReference type="SMART" id="SM00091">
    <property type="entry name" value="PAS"/>
    <property type="match status" value="1"/>
</dbReference>
<dbReference type="InterPro" id="IPR035965">
    <property type="entry name" value="PAS-like_dom_sf"/>
</dbReference>
<dbReference type="GO" id="GO:0006355">
    <property type="term" value="P:regulation of DNA-templated transcription"/>
    <property type="evidence" value="ECO:0007669"/>
    <property type="project" value="InterPro"/>
</dbReference>
<dbReference type="InterPro" id="IPR029787">
    <property type="entry name" value="Nucleotide_cyclase"/>
</dbReference>
<evidence type="ECO:0000313" key="5">
    <source>
        <dbReference type="Proteomes" id="UP000639274"/>
    </source>
</evidence>
<proteinExistence type="predicted"/>
<dbReference type="CDD" id="cd01949">
    <property type="entry name" value="GGDEF"/>
    <property type="match status" value="1"/>
</dbReference>
<dbReference type="NCBIfam" id="TIGR00229">
    <property type="entry name" value="sensory_box"/>
    <property type="match status" value="1"/>
</dbReference>
<dbReference type="KEGG" id="lsf:I8J32_009630"/>
<dbReference type="Gene3D" id="3.30.70.270">
    <property type="match status" value="1"/>
</dbReference>
<dbReference type="Pfam" id="PF00990">
    <property type="entry name" value="GGDEF"/>
    <property type="match status" value="1"/>
</dbReference>
<accession>A0A974XWM0</accession>
<dbReference type="PROSITE" id="PS50112">
    <property type="entry name" value="PAS"/>
    <property type="match status" value="1"/>
</dbReference>
<dbReference type="CDD" id="cd00130">
    <property type="entry name" value="PAS"/>
    <property type="match status" value="1"/>
</dbReference>
<dbReference type="SUPFAM" id="SSF55785">
    <property type="entry name" value="PYP-like sensor domain (PAS domain)"/>
    <property type="match status" value="1"/>
</dbReference>
<evidence type="ECO:0000313" key="4">
    <source>
        <dbReference type="EMBL" id="QSX77068.1"/>
    </source>
</evidence>
<feature type="domain" description="GGDEF" evidence="3">
    <location>
        <begin position="201"/>
        <end position="334"/>
    </location>
</feature>
<dbReference type="InterPro" id="IPR043128">
    <property type="entry name" value="Rev_trsase/Diguanyl_cyclase"/>
</dbReference>
<dbReference type="PROSITE" id="PS50887">
    <property type="entry name" value="GGDEF"/>
    <property type="match status" value="1"/>
</dbReference>
<dbReference type="Gene3D" id="3.30.450.20">
    <property type="entry name" value="PAS domain"/>
    <property type="match status" value="1"/>
</dbReference>
<dbReference type="InterPro" id="IPR000160">
    <property type="entry name" value="GGDEF_dom"/>
</dbReference>
<comment type="cofactor">
    <cofactor evidence="1">
        <name>Mg(2+)</name>
        <dbReference type="ChEBI" id="CHEBI:18420"/>
    </cofactor>
</comment>
<protein>
    <submittedName>
        <fullName evidence="4">Diguanylate cyclase</fullName>
    </submittedName>
</protein>
<dbReference type="AlphaFoldDB" id="A0A974XWM0"/>
<dbReference type="Proteomes" id="UP000639274">
    <property type="component" value="Chromosome"/>
</dbReference>
<dbReference type="EMBL" id="CP071518">
    <property type="protein sequence ID" value="QSX77068.1"/>
    <property type="molecule type" value="Genomic_DNA"/>
</dbReference>
<dbReference type="InterPro" id="IPR013767">
    <property type="entry name" value="PAS_fold"/>
</dbReference>
<organism evidence="4 5">
    <name type="scientific">Agrilutibacter solisilvae</name>
    <dbReference type="NCBI Taxonomy" id="2763317"/>
    <lineage>
        <taxon>Bacteria</taxon>
        <taxon>Pseudomonadati</taxon>
        <taxon>Pseudomonadota</taxon>
        <taxon>Gammaproteobacteria</taxon>
        <taxon>Lysobacterales</taxon>
        <taxon>Lysobacteraceae</taxon>
        <taxon>Agrilutibacter</taxon>
    </lineage>
</organism>
<sequence length="353" mass="38857">MERFDDASTEGDAASLTALRAQLAEARHELAGCRAHIDRVRSALQALPDGVVVVDAQGLITDINLGAVHLTGWAESDCIGQALHEVVRLRDSQGRQVDLLAPRTNDAVVTTLVRRDEHQVLIEATLTPLFDTQRPTVPTDVQALEPPIGWVLAFRNVTAARRITDELTYHATHDALTGVLNRRALESRLKRAVINAQEHGTPHALLYLDLDRFKAVNDNGGHFAGDELLRTLSALLQRSLRDHDTLARLGGDEFAMLLTHCTPSEARVVAKRIRAAISEFRFPWQGQEFDVGASIGMVTFRNGALAPRALLLRADEMCYLAKANGRNQVQVIAAERPIARSDAPRKRPAVARR</sequence>
<keyword evidence="5" id="KW-1185">Reference proteome</keyword>
<dbReference type="PANTHER" id="PTHR44757:SF4">
    <property type="entry name" value="DIGUANYLATE CYCLASE DGCE-RELATED"/>
    <property type="match status" value="1"/>
</dbReference>
<feature type="domain" description="PAS" evidence="2">
    <location>
        <begin position="36"/>
        <end position="87"/>
    </location>
</feature>
<name>A0A974XWM0_9GAMM</name>
<dbReference type="NCBIfam" id="TIGR00254">
    <property type="entry name" value="GGDEF"/>
    <property type="match status" value="1"/>
</dbReference>